<dbReference type="EMBL" id="JNUP01000023">
    <property type="protein sequence ID" value="KGE73545.1"/>
    <property type="molecule type" value="Genomic_DNA"/>
</dbReference>
<feature type="compositionally biased region" description="Basic residues" evidence="1">
    <location>
        <begin position="77"/>
        <end position="88"/>
    </location>
</feature>
<reference evidence="2 3" key="1">
    <citation type="submission" date="2014-05" db="EMBL/GenBank/DDBJ databases">
        <title>De novo Genome Sequence of Spirocheata sp.</title>
        <authorList>
            <person name="Shivani Y."/>
            <person name="Subhash Y."/>
            <person name="Tushar L."/>
            <person name="Sasikala C."/>
            <person name="Ramana C.V."/>
        </authorList>
    </citation>
    <scope>NUCLEOTIDE SEQUENCE [LARGE SCALE GENOMIC DNA]</scope>
    <source>
        <strain evidence="2 3">JC230</strain>
    </source>
</reference>
<dbReference type="AlphaFoldDB" id="A0A098R058"/>
<protein>
    <submittedName>
        <fullName evidence="2">Uncharacterized protein</fullName>
    </submittedName>
</protein>
<dbReference type="STRING" id="1480694.DC28_02455"/>
<feature type="region of interest" description="Disordered" evidence="1">
    <location>
        <begin position="22"/>
        <end position="113"/>
    </location>
</feature>
<organism evidence="2 3">
    <name type="scientific">Spirochaeta lutea</name>
    <dbReference type="NCBI Taxonomy" id="1480694"/>
    <lineage>
        <taxon>Bacteria</taxon>
        <taxon>Pseudomonadati</taxon>
        <taxon>Spirochaetota</taxon>
        <taxon>Spirochaetia</taxon>
        <taxon>Spirochaetales</taxon>
        <taxon>Spirochaetaceae</taxon>
        <taxon>Spirochaeta</taxon>
    </lineage>
</organism>
<evidence type="ECO:0000313" key="3">
    <source>
        <dbReference type="Proteomes" id="UP000029692"/>
    </source>
</evidence>
<name>A0A098R058_9SPIO</name>
<dbReference type="Proteomes" id="UP000029692">
    <property type="component" value="Unassembled WGS sequence"/>
</dbReference>
<gene>
    <name evidence="2" type="ORF">DC28_02455</name>
</gene>
<feature type="compositionally biased region" description="Low complexity" evidence="1">
    <location>
        <begin position="22"/>
        <end position="33"/>
    </location>
</feature>
<sequence>MSLRPIDLQNLFLRLNQISKQQAAAQEAAAHAQSVEGQELEESAKAKQKRVSKPDEIQEGPEQSHFDEESPEESGRRRGTGSKNRKKGKDSSDESDDSLFKDPDLGTHIDIST</sequence>
<comment type="caution">
    <text evidence="2">The sequence shown here is derived from an EMBL/GenBank/DDBJ whole genome shotgun (WGS) entry which is preliminary data.</text>
</comment>
<proteinExistence type="predicted"/>
<accession>A0A098R058</accession>
<dbReference type="OrthoDB" id="361694at2"/>
<evidence type="ECO:0000313" key="2">
    <source>
        <dbReference type="EMBL" id="KGE73545.1"/>
    </source>
</evidence>
<feature type="compositionally biased region" description="Basic and acidic residues" evidence="1">
    <location>
        <begin position="52"/>
        <end position="76"/>
    </location>
</feature>
<keyword evidence="3" id="KW-1185">Reference proteome</keyword>
<evidence type="ECO:0000256" key="1">
    <source>
        <dbReference type="SAM" id="MobiDB-lite"/>
    </source>
</evidence>
<dbReference type="RefSeq" id="WP_037545395.1">
    <property type="nucleotide sequence ID" value="NZ_JNUP01000023.1"/>
</dbReference>
<feature type="compositionally biased region" description="Basic and acidic residues" evidence="1">
    <location>
        <begin position="98"/>
        <end position="107"/>
    </location>
</feature>